<proteinExistence type="predicted"/>
<evidence type="ECO:0000313" key="4">
    <source>
        <dbReference type="EnsemblMetazoa" id="XP_028518403.1"/>
    </source>
</evidence>
<sequence length="112" mass="12133">MLHKTILTGVVLCAYIAWLGLDVDGKSSKWSKWTPCSLSCGGGTRFRVRSQTNPASANGGQKCTGGYKVENQTCNSQPCPVNGIFTEWSNWTSCSLSCGNGTRYRSRSCTKP</sequence>
<evidence type="ECO:0000313" key="5">
    <source>
        <dbReference type="Proteomes" id="UP000887567"/>
    </source>
</evidence>
<dbReference type="InterPro" id="IPR036383">
    <property type="entry name" value="TSP1_rpt_sf"/>
</dbReference>
<dbReference type="OrthoDB" id="5985939at2759"/>
<dbReference type="SMART" id="SM00209">
    <property type="entry name" value="TSP1"/>
    <property type="match status" value="2"/>
</dbReference>
<dbReference type="PANTHER" id="PTHR22906">
    <property type="entry name" value="PROPERDIN"/>
    <property type="match status" value="1"/>
</dbReference>
<keyword evidence="1" id="KW-0677">Repeat</keyword>
<feature type="chain" id="PRO_5037391563" evidence="3">
    <location>
        <begin position="26"/>
        <end position="112"/>
    </location>
</feature>
<reference evidence="4" key="1">
    <citation type="submission" date="2022-11" db="UniProtKB">
        <authorList>
            <consortium name="EnsemblMetazoa"/>
        </authorList>
    </citation>
    <scope>IDENTIFICATION</scope>
</reference>
<dbReference type="KEGG" id="epa:114576280"/>
<keyword evidence="5" id="KW-1185">Reference proteome</keyword>
<dbReference type="EnsemblMetazoa" id="XM_028662602.1">
    <property type="protein sequence ID" value="XP_028518403.1"/>
    <property type="gene ID" value="LOC114576280"/>
</dbReference>
<dbReference type="OMA" id="NGIFTEW"/>
<dbReference type="GeneID" id="114576280"/>
<dbReference type="RefSeq" id="XP_028518403.1">
    <property type="nucleotide sequence ID" value="XM_028662602.1"/>
</dbReference>
<dbReference type="PROSITE" id="PS50092">
    <property type="entry name" value="TSP1"/>
    <property type="match status" value="2"/>
</dbReference>
<evidence type="ECO:0000256" key="3">
    <source>
        <dbReference type="SAM" id="SignalP"/>
    </source>
</evidence>
<evidence type="ECO:0000256" key="2">
    <source>
        <dbReference type="ARBA" id="ARBA00023157"/>
    </source>
</evidence>
<organism evidence="4 5">
    <name type="scientific">Exaiptasia diaphana</name>
    <name type="common">Tropical sea anemone</name>
    <name type="synonym">Aiptasia pulchella</name>
    <dbReference type="NCBI Taxonomy" id="2652724"/>
    <lineage>
        <taxon>Eukaryota</taxon>
        <taxon>Metazoa</taxon>
        <taxon>Cnidaria</taxon>
        <taxon>Anthozoa</taxon>
        <taxon>Hexacorallia</taxon>
        <taxon>Actiniaria</taxon>
        <taxon>Aiptasiidae</taxon>
        <taxon>Exaiptasia</taxon>
    </lineage>
</organism>
<name>A0A913YTK6_EXADI</name>
<feature type="signal peptide" evidence="3">
    <location>
        <begin position="1"/>
        <end position="25"/>
    </location>
</feature>
<keyword evidence="2" id="KW-1015">Disulfide bond</keyword>
<dbReference type="SUPFAM" id="SSF82895">
    <property type="entry name" value="TSP-1 type 1 repeat"/>
    <property type="match status" value="2"/>
</dbReference>
<dbReference type="FunFam" id="2.20.100.10:FF:000001">
    <property type="entry name" value="semaphorin-5A isoform X1"/>
    <property type="match status" value="1"/>
</dbReference>
<dbReference type="AlphaFoldDB" id="A0A913YTK6"/>
<dbReference type="InterPro" id="IPR000884">
    <property type="entry name" value="TSP1_rpt"/>
</dbReference>
<keyword evidence="3" id="KW-0732">Signal</keyword>
<dbReference type="InterPro" id="IPR052065">
    <property type="entry name" value="Compl_asym_regulator"/>
</dbReference>
<protein>
    <submittedName>
        <fullName evidence="4">Uncharacterized protein</fullName>
    </submittedName>
</protein>
<dbReference type="Proteomes" id="UP000887567">
    <property type="component" value="Unplaced"/>
</dbReference>
<accession>A0A913YTK6</accession>
<dbReference type="PANTHER" id="PTHR22906:SF21">
    <property type="entry name" value="SEMA DOMAIN-CONTAINING PROTEIN"/>
    <property type="match status" value="1"/>
</dbReference>
<dbReference type="Gene3D" id="2.20.100.10">
    <property type="entry name" value="Thrombospondin type-1 (TSP1) repeat"/>
    <property type="match status" value="2"/>
</dbReference>
<evidence type="ECO:0000256" key="1">
    <source>
        <dbReference type="ARBA" id="ARBA00022737"/>
    </source>
</evidence>
<dbReference type="Pfam" id="PF00090">
    <property type="entry name" value="TSP_1"/>
    <property type="match status" value="2"/>
</dbReference>